<dbReference type="Proteomes" id="UP000248044">
    <property type="component" value="Chromosome"/>
</dbReference>
<evidence type="ECO:0000313" key="2">
    <source>
        <dbReference type="Proteomes" id="UP000248044"/>
    </source>
</evidence>
<accession>A0A2U9IFX8</accession>
<proteinExistence type="predicted"/>
<gene>
    <name evidence="1" type="ORF">DFR85_10085</name>
</gene>
<keyword evidence="1" id="KW-0418">Kinase</keyword>
<sequence length="221" mass="26070">MNIENIFRTFYTQSKIVRYDGNKYVKKCYGSNVSLKWFFITPLFRSYPYVADPNERMRREIDFLTNPWKGISVPRLIDFDFSENCIVREFIEGKIPATIQDFKLLGKTLRNIHDSGFAMGDTKFENFLINDSVYVIDAEQAIKTDSKEYRAWDLAVFVLFLSYKFLYEIGEYENILREFLISYSPTKEELLYINNLKNIALLSLFPPLHLNILKKTIGELL</sequence>
<dbReference type="GeneID" id="36832507"/>
<evidence type="ECO:0000313" key="1">
    <source>
        <dbReference type="EMBL" id="AWR94896.1"/>
    </source>
</evidence>
<dbReference type="KEGG" id="abri:DFR85_10085"/>
<name>A0A2U9IFX8_9CREN</name>
<reference evidence="1 2" key="1">
    <citation type="submission" date="2018-05" db="EMBL/GenBank/DDBJ databases">
        <title>Complete Genome Sequences of Extremely Thermoacidophilic, Metal-Mobilizing Type-Strain Members of the Archaeal Family Sulfolobaceae: Acidianus brierleyi DSM-1651T, Acidianus sulfidivorans DSM-18786T, Metallosphaera hakonensis DSM-7519T, and Metallosphaera prunae DSM-10039T.</title>
        <authorList>
            <person name="Counts J.A."/>
            <person name="Kelly R.M."/>
        </authorList>
    </citation>
    <scope>NUCLEOTIDE SEQUENCE [LARGE SCALE GENOMIC DNA]</scope>
    <source>
        <strain evidence="1 2">DSM 1651</strain>
    </source>
</reference>
<keyword evidence="1" id="KW-0723">Serine/threonine-protein kinase</keyword>
<dbReference type="OrthoDB" id="35902at2157"/>
<dbReference type="RefSeq" id="WP_110270777.1">
    <property type="nucleotide sequence ID" value="NZ_CP029289.2"/>
</dbReference>
<keyword evidence="2" id="KW-1185">Reference proteome</keyword>
<dbReference type="EMBL" id="CP029289">
    <property type="protein sequence ID" value="AWR94896.1"/>
    <property type="molecule type" value="Genomic_DNA"/>
</dbReference>
<dbReference type="Gene3D" id="1.10.510.10">
    <property type="entry name" value="Transferase(Phosphotransferase) domain 1"/>
    <property type="match status" value="1"/>
</dbReference>
<dbReference type="GO" id="GO:0004674">
    <property type="term" value="F:protein serine/threonine kinase activity"/>
    <property type="evidence" value="ECO:0007669"/>
    <property type="project" value="UniProtKB-KW"/>
</dbReference>
<dbReference type="AlphaFoldDB" id="A0A2U9IFX8"/>
<protein>
    <submittedName>
        <fullName evidence="1">Serine/threonine protein kinase</fullName>
    </submittedName>
</protein>
<keyword evidence="1" id="KW-0808">Transferase</keyword>
<organism evidence="1 2">
    <name type="scientific">Acidianus brierleyi</name>
    <dbReference type="NCBI Taxonomy" id="41673"/>
    <lineage>
        <taxon>Archaea</taxon>
        <taxon>Thermoproteota</taxon>
        <taxon>Thermoprotei</taxon>
        <taxon>Sulfolobales</taxon>
        <taxon>Sulfolobaceae</taxon>
        <taxon>Acidianus</taxon>
    </lineage>
</organism>
<dbReference type="InterPro" id="IPR011009">
    <property type="entry name" value="Kinase-like_dom_sf"/>
</dbReference>
<dbReference type="SUPFAM" id="SSF56112">
    <property type="entry name" value="Protein kinase-like (PK-like)"/>
    <property type="match status" value="1"/>
</dbReference>